<reference evidence="1 2" key="1">
    <citation type="submission" date="2019-05" db="EMBL/GenBank/DDBJ databases">
        <authorList>
            <consortium name="Science for Life Laboratories"/>
        </authorList>
    </citation>
    <scope>NUCLEOTIDE SEQUENCE [LARGE SCALE GENOMIC DNA]</scope>
    <source>
        <strain evidence="1">Soil9</strain>
    </source>
</reference>
<accession>A0A6P2D056</accession>
<proteinExistence type="predicted"/>
<sequence>MAEVGEAKTVRRLVLPMSARLLITDAQHRRAAIESALRDRTELGDEAVSVCLFIDAGLKHSQQMFSDFNRHVVRPSSSLTVFYDPRE</sequence>
<organism evidence="1 2">
    <name type="scientific">Gemmata massiliana</name>
    <dbReference type="NCBI Taxonomy" id="1210884"/>
    <lineage>
        <taxon>Bacteria</taxon>
        <taxon>Pseudomonadati</taxon>
        <taxon>Planctomycetota</taxon>
        <taxon>Planctomycetia</taxon>
        <taxon>Gemmatales</taxon>
        <taxon>Gemmataceae</taxon>
        <taxon>Gemmata</taxon>
    </lineage>
</organism>
<name>A0A6P2D056_9BACT</name>
<dbReference type="Proteomes" id="UP000464178">
    <property type="component" value="Chromosome"/>
</dbReference>
<gene>
    <name evidence="1" type="ORF">SOIL9_35170</name>
</gene>
<dbReference type="InterPro" id="IPR017642">
    <property type="entry name" value="DNA_S_mod_DndB"/>
</dbReference>
<keyword evidence="2" id="KW-1185">Reference proteome</keyword>
<dbReference type="InterPro" id="IPR017601">
    <property type="entry name" value="DGQHR-contain_dom"/>
</dbReference>
<evidence type="ECO:0000313" key="1">
    <source>
        <dbReference type="EMBL" id="VTR94197.1"/>
    </source>
</evidence>
<dbReference type="Pfam" id="PF14072">
    <property type="entry name" value="DndB"/>
    <property type="match status" value="1"/>
</dbReference>
<evidence type="ECO:0000313" key="2">
    <source>
        <dbReference type="Proteomes" id="UP000464178"/>
    </source>
</evidence>
<dbReference type="KEGG" id="gms:SOIL9_35170"/>
<dbReference type="EMBL" id="LR593886">
    <property type="protein sequence ID" value="VTR94197.1"/>
    <property type="molecule type" value="Genomic_DNA"/>
</dbReference>
<protein>
    <submittedName>
        <fullName evidence="1">Uncharacterized protein</fullName>
    </submittedName>
</protein>
<dbReference type="NCBIfam" id="TIGR03187">
    <property type="entry name" value="DGQHR"/>
    <property type="match status" value="1"/>
</dbReference>
<dbReference type="AlphaFoldDB" id="A0A6P2D056"/>